<gene>
    <name evidence="11" type="ORF">FIV46_00785</name>
</gene>
<keyword evidence="8" id="KW-0653">Protein transport</keyword>
<dbReference type="InterPro" id="IPR022792">
    <property type="entry name" value="T2SS_protein-GspN"/>
</dbReference>
<dbReference type="RefSeq" id="WP_139937899.1">
    <property type="nucleotide sequence ID" value="NZ_JBHSYP010000022.1"/>
</dbReference>
<evidence type="ECO:0000313" key="11">
    <source>
        <dbReference type="EMBL" id="TPD62649.1"/>
    </source>
</evidence>
<keyword evidence="4" id="KW-0813">Transport</keyword>
<proteinExistence type="inferred from homology"/>
<evidence type="ECO:0000256" key="8">
    <source>
        <dbReference type="ARBA" id="ARBA00022927"/>
    </source>
</evidence>
<evidence type="ECO:0000256" key="1">
    <source>
        <dbReference type="ARBA" id="ARBA00004533"/>
    </source>
</evidence>
<evidence type="ECO:0000256" key="4">
    <source>
        <dbReference type="ARBA" id="ARBA00022448"/>
    </source>
</evidence>
<keyword evidence="6" id="KW-0997">Cell inner membrane</keyword>
<evidence type="ECO:0000256" key="10">
    <source>
        <dbReference type="ARBA" id="ARBA00030772"/>
    </source>
</evidence>
<keyword evidence="9" id="KW-0472">Membrane</keyword>
<evidence type="ECO:0000256" key="2">
    <source>
        <dbReference type="ARBA" id="ARBA00007208"/>
    </source>
</evidence>
<evidence type="ECO:0000256" key="6">
    <source>
        <dbReference type="ARBA" id="ARBA00022519"/>
    </source>
</evidence>
<comment type="subcellular location">
    <subcellularLocation>
        <location evidence="1">Cell inner membrane</location>
    </subcellularLocation>
</comment>
<comment type="similarity">
    <text evidence="2">Belongs to the GSP N family.</text>
</comment>
<reference evidence="12" key="1">
    <citation type="submission" date="2019-06" db="EMBL/GenBank/DDBJ databases">
        <title>The complete genome of Emcibacter congregatus ZYLT.</title>
        <authorList>
            <person name="Zhao Z."/>
        </authorList>
    </citation>
    <scope>NUCLEOTIDE SEQUENCE [LARGE SCALE GENOMIC DNA]</scope>
    <source>
        <strain evidence="12">MCCC 1A06723</strain>
    </source>
</reference>
<evidence type="ECO:0000256" key="9">
    <source>
        <dbReference type="ARBA" id="ARBA00023136"/>
    </source>
</evidence>
<dbReference type="GO" id="GO:0015628">
    <property type="term" value="P:protein secretion by the type II secretion system"/>
    <property type="evidence" value="ECO:0007669"/>
    <property type="project" value="InterPro"/>
</dbReference>
<dbReference type="Proteomes" id="UP000319148">
    <property type="component" value="Unassembled WGS sequence"/>
</dbReference>
<dbReference type="EMBL" id="VFIY01000004">
    <property type="protein sequence ID" value="TPD62649.1"/>
    <property type="molecule type" value="Genomic_DNA"/>
</dbReference>
<protein>
    <recommendedName>
        <fullName evidence="3">Type II secretion system protein N</fullName>
    </recommendedName>
    <alternativeName>
        <fullName evidence="10">General secretion pathway protein N</fullName>
    </alternativeName>
</protein>
<dbReference type="GO" id="GO:0015627">
    <property type="term" value="C:type II protein secretion system complex"/>
    <property type="evidence" value="ECO:0007669"/>
    <property type="project" value="InterPro"/>
</dbReference>
<dbReference type="Pfam" id="PF01203">
    <property type="entry name" value="T2SSN"/>
    <property type="match status" value="1"/>
</dbReference>
<dbReference type="AlphaFoldDB" id="A0A501PQ45"/>
<organism evidence="11 12">
    <name type="scientific">Emcibacter nanhaiensis</name>
    <dbReference type="NCBI Taxonomy" id="1505037"/>
    <lineage>
        <taxon>Bacteria</taxon>
        <taxon>Pseudomonadati</taxon>
        <taxon>Pseudomonadota</taxon>
        <taxon>Alphaproteobacteria</taxon>
        <taxon>Emcibacterales</taxon>
        <taxon>Emcibacteraceae</taxon>
        <taxon>Emcibacter</taxon>
    </lineage>
</organism>
<keyword evidence="7" id="KW-0812">Transmembrane</keyword>
<name>A0A501PQ45_9PROT</name>
<keyword evidence="12" id="KW-1185">Reference proteome</keyword>
<accession>A0A501PQ45</accession>
<dbReference type="OrthoDB" id="7477467at2"/>
<evidence type="ECO:0000256" key="3">
    <source>
        <dbReference type="ARBA" id="ARBA00021563"/>
    </source>
</evidence>
<dbReference type="GO" id="GO:0005886">
    <property type="term" value="C:plasma membrane"/>
    <property type="evidence" value="ECO:0007669"/>
    <property type="project" value="UniProtKB-SubCell"/>
</dbReference>
<keyword evidence="5" id="KW-1003">Cell membrane</keyword>
<comment type="caution">
    <text evidence="11">The sequence shown here is derived from an EMBL/GenBank/DDBJ whole genome shotgun (WGS) entry which is preliminary data.</text>
</comment>
<evidence type="ECO:0000313" key="12">
    <source>
        <dbReference type="Proteomes" id="UP000319148"/>
    </source>
</evidence>
<evidence type="ECO:0000256" key="5">
    <source>
        <dbReference type="ARBA" id="ARBA00022475"/>
    </source>
</evidence>
<sequence length="243" mass="26519">MSKVLKIAIPGLVLFLLALASLLPLRTATEIFGPAGFGYQRVEGTVWHGMFHYPRLGRQEARSLAVSLSPAGLLTGTAVADFRLTGEHVSGSGTLSLSGSTTQLRDAGIDLNLDRRAGDMRFRGTLYLSIDRLALTDKGCEQIDGLFRTDILGPLKSMGLWSAAEATGDLACNDGRINIAMTDGEGEGAESRRLSFSFDPLQMRLDTDISVKTVSAELVNKLTRAGFRKRNDRWVWHHQERIG</sequence>
<evidence type="ECO:0000256" key="7">
    <source>
        <dbReference type="ARBA" id="ARBA00022692"/>
    </source>
</evidence>